<proteinExistence type="predicted"/>
<dbReference type="AlphaFoldDB" id="A0A015K2F7"/>
<dbReference type="PANTHER" id="PTHR47642:SF6">
    <property type="entry name" value="ATP-DEPENDENT DNA HELICASE"/>
    <property type="match status" value="1"/>
</dbReference>
<evidence type="ECO:0000313" key="2">
    <source>
        <dbReference type="Proteomes" id="UP000022910"/>
    </source>
</evidence>
<dbReference type="SUPFAM" id="SSF52540">
    <property type="entry name" value="P-loop containing nucleoside triphosphate hydrolases"/>
    <property type="match status" value="1"/>
</dbReference>
<reference evidence="1 2" key="1">
    <citation type="submission" date="2014-02" db="EMBL/GenBank/DDBJ databases">
        <title>Single nucleus genome sequencing reveals high similarity among nuclei of an endomycorrhizal fungus.</title>
        <authorList>
            <person name="Lin K."/>
            <person name="Geurts R."/>
            <person name="Zhang Z."/>
            <person name="Limpens E."/>
            <person name="Saunders D.G."/>
            <person name="Mu D."/>
            <person name="Pang E."/>
            <person name="Cao H."/>
            <person name="Cha H."/>
            <person name="Lin T."/>
            <person name="Zhou Q."/>
            <person name="Shang Y."/>
            <person name="Li Y."/>
            <person name="Ivanov S."/>
            <person name="Sharma T."/>
            <person name="Velzen R.V."/>
            <person name="Ruijter N.D."/>
            <person name="Aanen D.K."/>
            <person name="Win J."/>
            <person name="Kamoun S."/>
            <person name="Bisseling T."/>
            <person name="Huang S."/>
        </authorList>
    </citation>
    <scope>NUCLEOTIDE SEQUENCE [LARGE SCALE GENOMIC DNA]</scope>
    <source>
        <strain evidence="2">DAOM197198w</strain>
    </source>
</reference>
<dbReference type="CDD" id="cd18809">
    <property type="entry name" value="SF1_C_RecD"/>
    <property type="match status" value="1"/>
</dbReference>
<dbReference type="Proteomes" id="UP000022910">
    <property type="component" value="Unassembled WGS sequence"/>
</dbReference>
<evidence type="ECO:0000313" key="1">
    <source>
        <dbReference type="EMBL" id="EXX73830.1"/>
    </source>
</evidence>
<gene>
    <name evidence="1" type="ORF">RirG_056810</name>
</gene>
<dbReference type="InterPro" id="IPR051055">
    <property type="entry name" value="PIF1_helicase"/>
</dbReference>
<comment type="caution">
    <text evidence="1">The sequence shown here is derived from an EMBL/GenBank/DDBJ whole genome shotgun (WGS) entry which is preliminary data.</text>
</comment>
<dbReference type="PANTHER" id="PTHR47642">
    <property type="entry name" value="ATP-DEPENDENT DNA HELICASE"/>
    <property type="match status" value="1"/>
</dbReference>
<keyword evidence="2" id="KW-1185">Reference proteome</keyword>
<dbReference type="HOGENOM" id="CLU_001613_3_3_1"/>
<protein>
    <submittedName>
        <fullName evidence="1">Pif1p</fullName>
    </submittedName>
</protein>
<dbReference type="InterPro" id="IPR027417">
    <property type="entry name" value="P-loop_NTPase"/>
</dbReference>
<accession>A0A015K2F7</accession>
<name>A0A015K2F7_RHIIW</name>
<dbReference type="EMBL" id="JEMT01013630">
    <property type="protein sequence ID" value="EXX73830.1"/>
    <property type="molecule type" value="Genomic_DNA"/>
</dbReference>
<organism evidence="1 2">
    <name type="scientific">Rhizophagus irregularis (strain DAOM 197198w)</name>
    <name type="common">Glomus intraradices</name>
    <dbReference type="NCBI Taxonomy" id="1432141"/>
    <lineage>
        <taxon>Eukaryota</taxon>
        <taxon>Fungi</taxon>
        <taxon>Fungi incertae sedis</taxon>
        <taxon>Mucoromycota</taxon>
        <taxon>Glomeromycotina</taxon>
        <taxon>Glomeromycetes</taxon>
        <taxon>Glomerales</taxon>
        <taxon>Glomeraceae</taxon>
        <taxon>Rhizophagus</taxon>
    </lineage>
</organism>
<sequence length="257" mass="28681">MRDGESSLDDWKILSTRFEENLNQQECERFSDVVFLLTTWNDVDKINIEKLRSLKRPVAKIMAVHTGGNEAKKASSDVAKGLEPQLLLAKGARVMLTANLWTKGGLVNGLIGTVHDILFKNQGPPSLPAAVFVKFDAYEGPTITSTEGDHVVPIVPIKRSWEGKSGTICSRQQVPLCLAWAITVHKSQGLTLSKAKIDIGSKEFAAGLTFVVASRIRSLSDIYFRQFTFDRLQRIKNSSRLQERKAEEKRLTSRIAR</sequence>
<dbReference type="STRING" id="1432141.A0A015K2F7"/>